<reference evidence="2 3" key="2">
    <citation type="submission" date="2016-08" db="EMBL/GenBank/DDBJ databases">
        <title>Pervasive Adenine N6-methylation of Active Genes in Fungi.</title>
        <authorList>
            <consortium name="DOE Joint Genome Institute"/>
            <person name="Mondo S.J."/>
            <person name="Dannebaum R.O."/>
            <person name="Kuo R.C."/>
            <person name="Labutti K."/>
            <person name="Haridas S."/>
            <person name="Kuo A."/>
            <person name="Salamov A."/>
            <person name="Ahrendt S.R."/>
            <person name="Lipzen A."/>
            <person name="Sullivan W."/>
            <person name="Andreopoulos W.B."/>
            <person name="Clum A."/>
            <person name="Lindquist E."/>
            <person name="Daum C."/>
            <person name="Ramamoorthy G.K."/>
            <person name="Gryganskyi A."/>
            <person name="Culley D."/>
            <person name="Magnuson J.K."/>
            <person name="James T.Y."/>
            <person name="O'Malley M.A."/>
            <person name="Stajich J.E."/>
            <person name="Spatafora J.W."/>
            <person name="Visel A."/>
            <person name="Grigoriev I.V."/>
        </authorList>
    </citation>
    <scope>NUCLEOTIDE SEQUENCE [LARGE SCALE GENOMIC DNA]</scope>
    <source>
        <strain evidence="2 3">S4</strain>
    </source>
</reference>
<proteinExistence type="predicted"/>
<reference evidence="2 3" key="1">
    <citation type="submission" date="2016-08" db="EMBL/GenBank/DDBJ databases">
        <title>A Parts List for Fungal Cellulosomes Revealed by Comparative Genomics.</title>
        <authorList>
            <consortium name="DOE Joint Genome Institute"/>
            <person name="Haitjema C.H."/>
            <person name="Gilmore S.P."/>
            <person name="Henske J.K."/>
            <person name="Solomon K.V."/>
            <person name="De Groot R."/>
            <person name="Kuo A."/>
            <person name="Mondo S.J."/>
            <person name="Salamov A.A."/>
            <person name="Labutti K."/>
            <person name="Zhao Z."/>
            <person name="Chiniquy J."/>
            <person name="Barry K."/>
            <person name="Brewer H.M."/>
            <person name="Purvine S.O."/>
            <person name="Wright A.T."/>
            <person name="Boxma B."/>
            <person name="Van Alen T."/>
            <person name="Hackstein J.H."/>
            <person name="Baker S.E."/>
            <person name="Grigoriev I.V."/>
            <person name="O'Malley M.A."/>
        </authorList>
    </citation>
    <scope>NUCLEOTIDE SEQUENCE [LARGE SCALE GENOMIC DNA]</scope>
    <source>
        <strain evidence="2 3">S4</strain>
    </source>
</reference>
<gene>
    <name evidence="2" type="ORF">BCR32DRAFT_325016</name>
</gene>
<evidence type="ECO:0000313" key="3">
    <source>
        <dbReference type="Proteomes" id="UP000193944"/>
    </source>
</evidence>
<evidence type="ECO:0000313" key="2">
    <source>
        <dbReference type="EMBL" id="ORX86366.1"/>
    </source>
</evidence>
<feature type="compositionally biased region" description="Polar residues" evidence="1">
    <location>
        <begin position="125"/>
        <end position="134"/>
    </location>
</feature>
<feature type="compositionally biased region" description="Low complexity" evidence="1">
    <location>
        <begin position="347"/>
        <end position="356"/>
    </location>
</feature>
<dbReference type="EMBL" id="MCFG01000022">
    <property type="protein sequence ID" value="ORX86366.1"/>
    <property type="molecule type" value="Genomic_DNA"/>
</dbReference>
<comment type="caution">
    <text evidence="2">The sequence shown here is derived from an EMBL/GenBank/DDBJ whole genome shotgun (WGS) entry which is preliminary data.</text>
</comment>
<organism evidence="2 3">
    <name type="scientific">Anaeromyces robustus</name>
    <dbReference type="NCBI Taxonomy" id="1754192"/>
    <lineage>
        <taxon>Eukaryota</taxon>
        <taxon>Fungi</taxon>
        <taxon>Fungi incertae sedis</taxon>
        <taxon>Chytridiomycota</taxon>
        <taxon>Chytridiomycota incertae sedis</taxon>
        <taxon>Neocallimastigomycetes</taxon>
        <taxon>Neocallimastigales</taxon>
        <taxon>Neocallimastigaceae</taxon>
        <taxon>Anaeromyces</taxon>
    </lineage>
</organism>
<feature type="region of interest" description="Disordered" evidence="1">
    <location>
        <begin position="111"/>
        <end position="134"/>
    </location>
</feature>
<sequence>MVYLYRKELNHNREAAVIYDNQKDFMNISTHDSVDITVNQNNFKALPVIPVTTTIENDSLNDFTMYNSCNSKTYNKRFVSINSEDNILSSKKTFDTSSNINDYLSHSYSYSDKGKKNQYHHRKNNSYMTGSQKRFPSIKKPRNIYERQSSISSTIGSVKSIIKRRYSIRSKSHSRNHSTSNSKIPSILIQNNIPLHFINEELDSKTSSLNEYCQSVNSSVTDNNVQKPKLNYLSSSSSKIKYDEDLPITDILIPSSSYSYSSKTMLCNNSYDYNNIFTDGRNDDFNSVNNNELNRMYKENFQSNRNYPMMYSNKKPESIYSLSSYSDYSDNISYVSDNVEDEKKENSINNNNQSINESEKPNIEKLNMNTLDISSLNFEYKREE</sequence>
<accession>A0A1Y1XLI7</accession>
<dbReference type="AlphaFoldDB" id="A0A1Y1XLI7"/>
<dbReference type="OrthoDB" id="2157466at2759"/>
<name>A0A1Y1XLI7_9FUNG</name>
<protein>
    <submittedName>
        <fullName evidence="2">Uncharacterized protein</fullName>
    </submittedName>
</protein>
<dbReference type="Proteomes" id="UP000193944">
    <property type="component" value="Unassembled WGS sequence"/>
</dbReference>
<evidence type="ECO:0000256" key="1">
    <source>
        <dbReference type="SAM" id="MobiDB-lite"/>
    </source>
</evidence>
<feature type="region of interest" description="Disordered" evidence="1">
    <location>
        <begin position="340"/>
        <end position="362"/>
    </location>
</feature>
<keyword evidence="3" id="KW-1185">Reference proteome</keyword>